<dbReference type="Proteomes" id="UP001595462">
    <property type="component" value="Unassembled WGS sequence"/>
</dbReference>
<dbReference type="InterPro" id="IPR012336">
    <property type="entry name" value="Thioredoxin-like_fold"/>
</dbReference>
<keyword evidence="9" id="KW-1185">Reference proteome</keyword>
<evidence type="ECO:0000313" key="8">
    <source>
        <dbReference type="EMBL" id="MFC3105471.1"/>
    </source>
</evidence>
<comment type="caution">
    <text evidence="8">The sequence shown here is derived from an EMBL/GenBank/DDBJ whole genome shotgun (WGS) entry which is preliminary data.</text>
</comment>
<evidence type="ECO:0000259" key="7">
    <source>
        <dbReference type="Pfam" id="PF13462"/>
    </source>
</evidence>
<evidence type="ECO:0000313" key="9">
    <source>
        <dbReference type="Proteomes" id="UP001595462"/>
    </source>
</evidence>
<feature type="domain" description="Thioredoxin-like fold" evidence="7">
    <location>
        <begin position="67"/>
        <end position="230"/>
    </location>
</feature>
<keyword evidence="6" id="KW-1133">Transmembrane helix</keyword>
<comment type="similarity">
    <text evidence="1">Belongs to the thioredoxin family. DsbA subfamily.</text>
</comment>
<protein>
    <submittedName>
        <fullName evidence="8">DsbA family protein</fullName>
    </submittedName>
</protein>
<dbReference type="Pfam" id="PF13462">
    <property type="entry name" value="Thioredoxin_4"/>
    <property type="match status" value="1"/>
</dbReference>
<gene>
    <name evidence="8" type="ORF">ACFOSU_16485</name>
</gene>
<proteinExistence type="inferred from homology"/>
<dbReference type="Gene3D" id="3.40.30.10">
    <property type="entry name" value="Glutaredoxin"/>
    <property type="match status" value="1"/>
</dbReference>
<name>A0ABV7EU59_9GAMM</name>
<evidence type="ECO:0000256" key="6">
    <source>
        <dbReference type="SAM" id="Phobius"/>
    </source>
</evidence>
<feature type="transmembrane region" description="Helical" evidence="6">
    <location>
        <begin position="12"/>
        <end position="35"/>
    </location>
</feature>
<dbReference type="SUPFAM" id="SSF52833">
    <property type="entry name" value="Thioredoxin-like"/>
    <property type="match status" value="1"/>
</dbReference>
<evidence type="ECO:0000256" key="2">
    <source>
        <dbReference type="ARBA" id="ARBA00022729"/>
    </source>
</evidence>
<dbReference type="PANTHER" id="PTHR13887">
    <property type="entry name" value="GLUTATHIONE S-TRANSFERASE KAPPA"/>
    <property type="match status" value="1"/>
</dbReference>
<dbReference type="RefSeq" id="WP_380691013.1">
    <property type="nucleotide sequence ID" value="NZ_JBHRSS010000008.1"/>
</dbReference>
<keyword evidence="2" id="KW-0732">Signal</keyword>
<organism evidence="8 9">
    <name type="scientific">Salinisphaera aquimarina</name>
    <dbReference type="NCBI Taxonomy" id="2094031"/>
    <lineage>
        <taxon>Bacteria</taxon>
        <taxon>Pseudomonadati</taxon>
        <taxon>Pseudomonadota</taxon>
        <taxon>Gammaproteobacteria</taxon>
        <taxon>Salinisphaerales</taxon>
        <taxon>Salinisphaeraceae</taxon>
        <taxon>Salinisphaera</taxon>
    </lineage>
</organism>
<evidence type="ECO:0000256" key="4">
    <source>
        <dbReference type="ARBA" id="ARBA00023157"/>
    </source>
</evidence>
<keyword evidence="3" id="KW-0560">Oxidoreductase</keyword>
<evidence type="ECO:0000256" key="5">
    <source>
        <dbReference type="ARBA" id="ARBA00023284"/>
    </source>
</evidence>
<sequence>MKRIKEAPSRLFGVLFIPVVIFGVLIIAAIMAISFQGGSEASADSDNPRKLDQNTMAAFRTKYDALGMAEGSDNAPITIREFGDYQCPACGAFAPTARRIRQDLVQSGKARFIFFDFPLPMHAHAHKAAEAARCAARQHKFWPYHDRLYETQNQWASTDDATSSFVDIAVETGLDADKFEQCLKQNKTAAIIAENQNAGKAIRLRATPTVIVGDTLFSGVVSFDQIRQTIAEQSRPGTTQ</sequence>
<dbReference type="PANTHER" id="PTHR13887:SF14">
    <property type="entry name" value="DISULFIDE BOND FORMATION PROTEIN D"/>
    <property type="match status" value="1"/>
</dbReference>
<dbReference type="InterPro" id="IPR036249">
    <property type="entry name" value="Thioredoxin-like_sf"/>
</dbReference>
<dbReference type="EMBL" id="JBHRSS010000008">
    <property type="protein sequence ID" value="MFC3105471.1"/>
    <property type="molecule type" value="Genomic_DNA"/>
</dbReference>
<keyword evidence="6" id="KW-0472">Membrane</keyword>
<keyword evidence="4" id="KW-1015">Disulfide bond</keyword>
<evidence type="ECO:0000256" key="3">
    <source>
        <dbReference type="ARBA" id="ARBA00023002"/>
    </source>
</evidence>
<evidence type="ECO:0000256" key="1">
    <source>
        <dbReference type="ARBA" id="ARBA00005791"/>
    </source>
</evidence>
<keyword evidence="5" id="KW-0676">Redox-active center</keyword>
<keyword evidence="6" id="KW-0812">Transmembrane</keyword>
<accession>A0ABV7EU59</accession>
<reference evidence="9" key="1">
    <citation type="journal article" date="2019" name="Int. J. Syst. Evol. Microbiol.">
        <title>The Global Catalogue of Microorganisms (GCM) 10K type strain sequencing project: providing services to taxonomists for standard genome sequencing and annotation.</title>
        <authorList>
            <consortium name="The Broad Institute Genomics Platform"/>
            <consortium name="The Broad Institute Genome Sequencing Center for Infectious Disease"/>
            <person name="Wu L."/>
            <person name="Ma J."/>
        </authorList>
    </citation>
    <scope>NUCLEOTIDE SEQUENCE [LARGE SCALE GENOMIC DNA]</scope>
    <source>
        <strain evidence="9">KCTC 52640</strain>
    </source>
</reference>